<dbReference type="EMBL" id="BANT01000056">
    <property type="protein sequence ID" value="GAC58883.1"/>
    <property type="molecule type" value="Genomic_DNA"/>
</dbReference>
<organism evidence="2 3">
    <name type="scientific">Gordonia hirsuta DSM 44140 = NBRC 16056</name>
    <dbReference type="NCBI Taxonomy" id="1121927"/>
    <lineage>
        <taxon>Bacteria</taxon>
        <taxon>Bacillati</taxon>
        <taxon>Actinomycetota</taxon>
        <taxon>Actinomycetes</taxon>
        <taxon>Mycobacteriales</taxon>
        <taxon>Gordoniaceae</taxon>
        <taxon>Gordonia</taxon>
    </lineage>
</organism>
<dbReference type="eggNOG" id="ENOG5031K6B">
    <property type="taxonomic scope" value="Bacteria"/>
</dbReference>
<dbReference type="AlphaFoldDB" id="L7LFP2"/>
<evidence type="ECO:0000313" key="3">
    <source>
        <dbReference type="Proteomes" id="UP000053405"/>
    </source>
</evidence>
<evidence type="ECO:0000313" key="2">
    <source>
        <dbReference type="EMBL" id="GAC58883.1"/>
    </source>
</evidence>
<protein>
    <submittedName>
        <fullName evidence="2">Uncharacterized protein</fullName>
    </submittedName>
</protein>
<gene>
    <name evidence="2" type="ORF">GOHSU_56_00160</name>
</gene>
<proteinExistence type="predicted"/>
<feature type="signal peptide" evidence="1">
    <location>
        <begin position="1"/>
        <end position="26"/>
    </location>
</feature>
<feature type="non-terminal residue" evidence="2">
    <location>
        <position position="1"/>
    </location>
</feature>
<reference evidence="2 3" key="1">
    <citation type="submission" date="2012-12" db="EMBL/GenBank/DDBJ databases">
        <title>Whole genome shotgun sequence of Gordonia hirsuta NBRC 16056.</title>
        <authorList>
            <person name="Isaki-Nakamura S."/>
            <person name="Hosoyama A."/>
            <person name="Tsuchikane K."/>
            <person name="Katsumata H."/>
            <person name="Baba S."/>
            <person name="Yamazaki S."/>
            <person name="Fujita N."/>
        </authorList>
    </citation>
    <scope>NUCLEOTIDE SEQUENCE [LARGE SCALE GENOMIC DNA]</scope>
    <source>
        <strain evidence="2 3">NBRC 16056</strain>
    </source>
</reference>
<keyword evidence="1" id="KW-0732">Signal</keyword>
<accession>L7LFP2</accession>
<sequence length="151" mass="15994">EIVHVFRRLVLAAGITSLALTGLAAAAARADADEILPTGSNGVTYVRTETGRTICGIQGDTVNCTVDFVKQPKTPAGEPTNTVTLSQDGIVRYVAADLGTAEPLHVLHYNETYIANGWAVEAFDDGTRFTNNRSNKAFWVSVTEVNALGAA</sequence>
<feature type="chain" id="PRO_5003979834" evidence="1">
    <location>
        <begin position="27"/>
        <end position="151"/>
    </location>
</feature>
<comment type="caution">
    <text evidence="2">The sequence shown here is derived from an EMBL/GenBank/DDBJ whole genome shotgun (WGS) entry which is preliminary data.</text>
</comment>
<evidence type="ECO:0000256" key="1">
    <source>
        <dbReference type="SAM" id="SignalP"/>
    </source>
</evidence>
<keyword evidence="3" id="KW-1185">Reference proteome</keyword>
<dbReference type="Proteomes" id="UP000053405">
    <property type="component" value="Unassembled WGS sequence"/>
</dbReference>
<name>L7LFP2_9ACTN</name>